<gene>
    <name evidence="1" type="ORF">D3Y57_19690</name>
</gene>
<dbReference type="EMBL" id="CP032829">
    <property type="protein sequence ID" value="AYJ87742.1"/>
    <property type="molecule type" value="Genomic_DNA"/>
</dbReference>
<name>A0A494TK05_SPHPE</name>
<dbReference type="OrthoDB" id="7491298at2"/>
<evidence type="ECO:0008006" key="3">
    <source>
        <dbReference type="Google" id="ProtNLM"/>
    </source>
</evidence>
<reference evidence="1 2" key="1">
    <citation type="submission" date="2018-09" db="EMBL/GenBank/DDBJ databases">
        <title>Sphingomonas peninsula sp. nov., isolated from fildes peninsula, Antarctic soil.</title>
        <authorList>
            <person name="Yingchao G."/>
        </authorList>
    </citation>
    <scope>NUCLEOTIDE SEQUENCE [LARGE SCALE GENOMIC DNA]</scope>
    <source>
        <strain evidence="1 2">YZ-8</strain>
    </source>
</reference>
<dbReference type="AlphaFoldDB" id="A0A494TK05"/>
<keyword evidence="2" id="KW-1185">Reference proteome</keyword>
<dbReference type="Proteomes" id="UP000276254">
    <property type="component" value="Chromosome"/>
</dbReference>
<evidence type="ECO:0000313" key="2">
    <source>
        <dbReference type="Proteomes" id="UP000276254"/>
    </source>
</evidence>
<protein>
    <recommendedName>
        <fullName evidence="3">Ubiquinone biosynthesis protein Coq4</fullName>
    </recommendedName>
</protein>
<evidence type="ECO:0000313" key="1">
    <source>
        <dbReference type="EMBL" id="AYJ87742.1"/>
    </source>
</evidence>
<proteinExistence type="predicted"/>
<dbReference type="RefSeq" id="WP_121155429.1">
    <property type="nucleotide sequence ID" value="NZ_CP032829.1"/>
</dbReference>
<accession>A0A494TK05</accession>
<dbReference type="KEGG" id="spha:D3Y57_19690"/>
<organism evidence="1 2">
    <name type="scientific">Sphingomonas paeninsulae</name>
    <dbReference type="NCBI Taxonomy" id="2319844"/>
    <lineage>
        <taxon>Bacteria</taxon>
        <taxon>Pseudomonadati</taxon>
        <taxon>Pseudomonadota</taxon>
        <taxon>Alphaproteobacteria</taxon>
        <taxon>Sphingomonadales</taxon>
        <taxon>Sphingomonadaceae</taxon>
        <taxon>Sphingomonas</taxon>
    </lineage>
</organism>
<sequence length="281" mass="31548">MEATLEKPKALTDQEAGYLMGGAEPVKSSLLISSSTYLNNPLFRDLFAQMGLKRDGYDLPGAYLIPDINRAFGEVTDGQRLFGLLQQERDSLPEFATWLDARFTSDFKVEELEGFASDTLGAMVYAFIGKSGMQIDFMFRGEPANDFDYLNKRRVQNHDIEHMVTGLDPSPVGEVGLIIANTVAINNYFGDEFATDLNRHGLFLVSTGLMRMACHYGAVVPAYLEAIALGRSLGEKQKKPLFMIKWEDYLDWPIPAIREEFSFQDGPPHGYWHWTHDAAKG</sequence>